<gene>
    <name evidence="2" type="ORF">B0H16DRAFT_1454113</name>
</gene>
<dbReference type="AlphaFoldDB" id="A0AAD7JJM4"/>
<sequence length="298" mass="31941">MTCDVEGSFQPPSDPVTLSHSSASAEFPFGVCIPGTEFNIHVGLKNHFTPGLDTAENLKNFPANGHCWPGICSDGPGTDFFNTPYPKQLGRPSAMEGDVVGNPVYPQPNHGSVPGSGYVTVYTDLEPARQACQVFIPGADHGDSGPGPTLWFLNVESTTSKMGCIPGTEFNIHVGLKNHSDLEPARQACQVFIPGADHGDSGPGPTRLILQLIQPVIGCYVLGVGRKLETPIKMIEPGASKTRRNGRQIALHVQMFPGKWGHATKRVRDGYPPIAKMAAGQEWSNFPARHVVKPSAWG</sequence>
<evidence type="ECO:0000313" key="2">
    <source>
        <dbReference type="EMBL" id="KAJ7766227.1"/>
    </source>
</evidence>
<keyword evidence="3" id="KW-1185">Reference proteome</keyword>
<comment type="caution">
    <text evidence="2">The sequence shown here is derived from an EMBL/GenBank/DDBJ whole genome shotgun (WGS) entry which is preliminary data.</text>
</comment>
<evidence type="ECO:0000256" key="1">
    <source>
        <dbReference type="SAM" id="MobiDB-lite"/>
    </source>
</evidence>
<feature type="region of interest" description="Disordered" evidence="1">
    <location>
        <begin position="1"/>
        <end position="20"/>
    </location>
</feature>
<proteinExistence type="predicted"/>
<reference evidence="2" key="1">
    <citation type="submission" date="2023-03" db="EMBL/GenBank/DDBJ databases">
        <title>Massive genome expansion in bonnet fungi (Mycena s.s.) driven by repeated elements and novel gene families across ecological guilds.</title>
        <authorList>
            <consortium name="Lawrence Berkeley National Laboratory"/>
            <person name="Harder C.B."/>
            <person name="Miyauchi S."/>
            <person name="Viragh M."/>
            <person name="Kuo A."/>
            <person name="Thoen E."/>
            <person name="Andreopoulos B."/>
            <person name="Lu D."/>
            <person name="Skrede I."/>
            <person name="Drula E."/>
            <person name="Henrissat B."/>
            <person name="Morin E."/>
            <person name="Kohler A."/>
            <person name="Barry K."/>
            <person name="LaButti K."/>
            <person name="Morin E."/>
            <person name="Salamov A."/>
            <person name="Lipzen A."/>
            <person name="Mereny Z."/>
            <person name="Hegedus B."/>
            <person name="Baldrian P."/>
            <person name="Stursova M."/>
            <person name="Weitz H."/>
            <person name="Taylor A."/>
            <person name="Grigoriev I.V."/>
            <person name="Nagy L.G."/>
            <person name="Martin F."/>
            <person name="Kauserud H."/>
        </authorList>
    </citation>
    <scope>NUCLEOTIDE SEQUENCE</scope>
    <source>
        <strain evidence="2">CBHHK182m</strain>
    </source>
</reference>
<name>A0AAD7JJM4_9AGAR</name>
<protein>
    <submittedName>
        <fullName evidence="2">Uncharacterized protein</fullName>
    </submittedName>
</protein>
<accession>A0AAD7JJM4</accession>
<dbReference type="EMBL" id="JARKIB010000024">
    <property type="protein sequence ID" value="KAJ7766227.1"/>
    <property type="molecule type" value="Genomic_DNA"/>
</dbReference>
<organism evidence="2 3">
    <name type="scientific">Mycena metata</name>
    <dbReference type="NCBI Taxonomy" id="1033252"/>
    <lineage>
        <taxon>Eukaryota</taxon>
        <taxon>Fungi</taxon>
        <taxon>Dikarya</taxon>
        <taxon>Basidiomycota</taxon>
        <taxon>Agaricomycotina</taxon>
        <taxon>Agaricomycetes</taxon>
        <taxon>Agaricomycetidae</taxon>
        <taxon>Agaricales</taxon>
        <taxon>Marasmiineae</taxon>
        <taxon>Mycenaceae</taxon>
        <taxon>Mycena</taxon>
    </lineage>
</organism>
<evidence type="ECO:0000313" key="3">
    <source>
        <dbReference type="Proteomes" id="UP001215598"/>
    </source>
</evidence>
<dbReference type="Proteomes" id="UP001215598">
    <property type="component" value="Unassembled WGS sequence"/>
</dbReference>